<protein>
    <recommendedName>
        <fullName evidence="2 5">Aminoglycoside N(3)-acetyltransferase</fullName>
        <ecNumber evidence="5">2.3.1.-</ecNumber>
    </recommendedName>
</protein>
<dbReference type="PANTHER" id="PTHR11104:SF0">
    <property type="entry name" value="SPBETA PROPHAGE-DERIVED AMINOGLYCOSIDE N(3')-ACETYLTRANSFERASE-LIKE PROTEIN YOKD"/>
    <property type="match status" value="1"/>
</dbReference>
<dbReference type="GO" id="GO:0046353">
    <property type="term" value="F:aminoglycoside 3-N-acetyltransferase activity"/>
    <property type="evidence" value="ECO:0007669"/>
    <property type="project" value="UniProtKB-EC"/>
</dbReference>
<evidence type="ECO:0000256" key="4">
    <source>
        <dbReference type="ARBA" id="ARBA00023315"/>
    </source>
</evidence>
<dbReference type="AlphaFoldDB" id="A0A698FUS6"/>
<keyword evidence="4 5" id="KW-0012">Acyltransferase</keyword>
<keyword evidence="3 5" id="KW-0808">Transferase</keyword>
<proteinExistence type="inferred from homology"/>
<comment type="caution">
    <text evidence="6">The sequence shown here is derived from an EMBL/GenBank/DDBJ whole genome shotgun (WGS) entry which is preliminary data.</text>
</comment>
<keyword evidence="5" id="KW-0046">Antibiotic resistance</keyword>
<evidence type="ECO:0000313" key="7">
    <source>
        <dbReference type="Proteomes" id="UP000440714"/>
    </source>
</evidence>
<dbReference type="SUPFAM" id="SSF110710">
    <property type="entry name" value="TTHA0583/YokD-like"/>
    <property type="match status" value="1"/>
</dbReference>
<dbReference type="Proteomes" id="UP000440714">
    <property type="component" value="Unassembled WGS sequence"/>
</dbReference>
<evidence type="ECO:0000256" key="2">
    <source>
        <dbReference type="ARBA" id="ARBA00012882"/>
    </source>
</evidence>
<dbReference type="Pfam" id="PF02522">
    <property type="entry name" value="Antibiotic_NAT"/>
    <property type="match status" value="1"/>
</dbReference>
<dbReference type="PANTHER" id="PTHR11104">
    <property type="entry name" value="AMINOGLYCOSIDE N3-ACETYLTRANSFERASE"/>
    <property type="match status" value="1"/>
</dbReference>
<dbReference type="EC" id="2.3.1.-" evidence="5"/>
<sequence length="264" mass="30629">MPDLKIVKSSQGFITQKDLVETLKNIGINKGDVVCVHSQLLKIGLPLVPKNKYLHTILECFFEIIGEKGTLIMPTFTYSFCNNEIYNNLESKSKVGLLTEYFRTKWHGVKRTNDPIFSFAIKGAKEKLFLHNTTSCFGDNSVYDVLAKENGKIILFGMDNNGLTFSHFIEEKAKVSYRYYKNFSGIIIDHNKKMYESNINYYVRKPNVISYFRVNQIEILKNNNNFKKELFGDSCIVSIDSKKYLYDTLIKLKYDERILLKNND</sequence>
<evidence type="ECO:0000256" key="5">
    <source>
        <dbReference type="RuleBase" id="RU365031"/>
    </source>
</evidence>
<dbReference type="RefSeq" id="WP_214098091.1">
    <property type="nucleotide sequence ID" value="NZ_JAHCYQ010000030.1"/>
</dbReference>
<dbReference type="InterPro" id="IPR003679">
    <property type="entry name" value="Amioglycoside_AcTrfase"/>
</dbReference>
<accession>A0A698FUS6</accession>
<evidence type="ECO:0000256" key="1">
    <source>
        <dbReference type="ARBA" id="ARBA00006383"/>
    </source>
</evidence>
<gene>
    <name evidence="6" type="ORF">F5R70_07970</name>
</gene>
<dbReference type="InterPro" id="IPR028345">
    <property type="entry name" value="Antibiotic_NAT-like"/>
</dbReference>
<comment type="catalytic activity">
    <reaction evidence="5">
        <text>a 2-deoxystreptamine antibiotic + acetyl-CoA = an N(3)-acetyl-2-deoxystreptamine antibiotic + CoA + H(+)</text>
        <dbReference type="Rhea" id="RHEA:12665"/>
        <dbReference type="ChEBI" id="CHEBI:15378"/>
        <dbReference type="ChEBI" id="CHEBI:57287"/>
        <dbReference type="ChEBI" id="CHEBI:57288"/>
        <dbReference type="ChEBI" id="CHEBI:57921"/>
        <dbReference type="ChEBI" id="CHEBI:77452"/>
        <dbReference type="EC" id="2.3.1.81"/>
    </reaction>
</comment>
<reference evidence="6 7" key="1">
    <citation type="submission" date="2019-09" db="EMBL/GenBank/DDBJ databases">
        <authorList>
            <consortium name="PulseNet: The National Subtyping Network for Foodborne Disease Surveillance"/>
            <person name="Tarr C.L."/>
            <person name="Trees E."/>
            <person name="Katz L.S."/>
            <person name="Carleton-Romer H.A."/>
            <person name="Stroika S."/>
            <person name="Kucerova Z."/>
            <person name="Roache K.F."/>
            <person name="Sabol A.L."/>
            <person name="Besser J."/>
            <person name="Gerner-Smidt P."/>
        </authorList>
    </citation>
    <scope>NUCLEOTIDE SEQUENCE [LARGE SCALE GENOMIC DNA]</scope>
    <source>
        <strain evidence="6 7">PNUSAC011760</strain>
    </source>
</reference>
<evidence type="ECO:0000256" key="3">
    <source>
        <dbReference type="ARBA" id="ARBA00022679"/>
    </source>
</evidence>
<dbReference type="GO" id="GO:0046677">
    <property type="term" value="P:response to antibiotic"/>
    <property type="evidence" value="ECO:0007669"/>
    <property type="project" value="UniProtKB-KW"/>
</dbReference>
<evidence type="ECO:0000313" key="6">
    <source>
        <dbReference type="EMBL" id="ECW8955354.1"/>
    </source>
</evidence>
<dbReference type="EMBL" id="AAKYAN010000023">
    <property type="protein sequence ID" value="ECW8955354.1"/>
    <property type="molecule type" value="Genomic_DNA"/>
</dbReference>
<organism evidence="6 7">
    <name type="scientific">Campylobacter lari</name>
    <dbReference type="NCBI Taxonomy" id="201"/>
    <lineage>
        <taxon>Bacteria</taxon>
        <taxon>Pseudomonadati</taxon>
        <taxon>Campylobacterota</taxon>
        <taxon>Epsilonproteobacteria</taxon>
        <taxon>Campylobacterales</taxon>
        <taxon>Campylobacteraceae</taxon>
        <taxon>Campylobacter</taxon>
    </lineage>
</organism>
<name>A0A698FUS6_CAMLA</name>
<comment type="similarity">
    <text evidence="1 5">Belongs to the antibiotic N-acetyltransferase family.</text>
</comment>